<gene>
    <name evidence="2" type="ORF">HH212_24305</name>
</gene>
<reference evidence="2 3" key="1">
    <citation type="submission" date="2020-04" db="EMBL/GenBank/DDBJ databases">
        <title>Genome sequencing of novel species.</title>
        <authorList>
            <person name="Heo J."/>
            <person name="Kim S.-J."/>
            <person name="Kim J.-S."/>
            <person name="Hong S.-B."/>
            <person name="Kwon S.-W."/>
        </authorList>
    </citation>
    <scope>NUCLEOTIDE SEQUENCE [LARGE SCALE GENOMIC DNA]</scope>
    <source>
        <strain evidence="2 3">GN2-R2</strain>
    </source>
</reference>
<dbReference type="EMBL" id="CP051685">
    <property type="protein sequence ID" value="QJE02740.1"/>
    <property type="molecule type" value="Genomic_DNA"/>
</dbReference>
<sequence length="92" mass="9783">MNQSRTHAVHADAFQRHFPGRTVGKPVGLENASPHAHHDDTALLETLWTIVAVIVETASIILHLLVVNLDEDGMMVSVSAATSVGKALNPPG</sequence>
<dbReference type="KEGG" id="mfy:HH212_24305"/>
<evidence type="ECO:0000256" key="1">
    <source>
        <dbReference type="SAM" id="Phobius"/>
    </source>
</evidence>
<keyword evidence="1" id="KW-0812">Transmembrane</keyword>
<dbReference type="RefSeq" id="WP_170204822.1">
    <property type="nucleotide sequence ID" value="NZ_CP051685.1"/>
</dbReference>
<dbReference type="AlphaFoldDB" id="A0A7Z2ZUW9"/>
<dbReference type="Proteomes" id="UP000502415">
    <property type="component" value="Chromosome"/>
</dbReference>
<feature type="transmembrane region" description="Helical" evidence="1">
    <location>
        <begin position="47"/>
        <end position="67"/>
    </location>
</feature>
<organism evidence="2 3">
    <name type="scientific">Massilia forsythiae</name>
    <dbReference type="NCBI Taxonomy" id="2728020"/>
    <lineage>
        <taxon>Bacteria</taxon>
        <taxon>Pseudomonadati</taxon>
        <taxon>Pseudomonadota</taxon>
        <taxon>Betaproteobacteria</taxon>
        <taxon>Burkholderiales</taxon>
        <taxon>Oxalobacteraceae</taxon>
        <taxon>Telluria group</taxon>
        <taxon>Massilia</taxon>
    </lineage>
</organism>
<keyword evidence="3" id="KW-1185">Reference proteome</keyword>
<evidence type="ECO:0000313" key="3">
    <source>
        <dbReference type="Proteomes" id="UP000502415"/>
    </source>
</evidence>
<accession>A0A7Z2ZUW9</accession>
<name>A0A7Z2ZUW9_9BURK</name>
<proteinExistence type="predicted"/>
<protein>
    <submittedName>
        <fullName evidence="2">Uncharacterized protein</fullName>
    </submittedName>
</protein>
<keyword evidence="1" id="KW-0472">Membrane</keyword>
<keyword evidence="1" id="KW-1133">Transmembrane helix</keyword>
<evidence type="ECO:0000313" key="2">
    <source>
        <dbReference type="EMBL" id="QJE02740.1"/>
    </source>
</evidence>